<feature type="domain" description="Immunoglobulin V-set" evidence="1">
    <location>
        <begin position="12"/>
        <end position="80"/>
    </location>
</feature>
<evidence type="ECO:0000259" key="1">
    <source>
        <dbReference type="Pfam" id="PF07686"/>
    </source>
</evidence>
<dbReference type="InterPro" id="IPR013783">
    <property type="entry name" value="Ig-like_fold"/>
</dbReference>
<reference evidence="2 3" key="1">
    <citation type="submission" date="2024-05" db="EMBL/GenBank/DDBJ databases">
        <title>Genome sequencing and assembly of Indian major carp, Cirrhinus mrigala (Hamilton, 1822).</title>
        <authorList>
            <person name="Mohindra V."/>
            <person name="Chowdhury L.M."/>
            <person name="Lal K."/>
            <person name="Jena J.K."/>
        </authorList>
    </citation>
    <scope>NUCLEOTIDE SEQUENCE [LARGE SCALE GENOMIC DNA]</scope>
    <source>
        <strain evidence="2">CM1030</strain>
        <tissue evidence="2">Blood</tissue>
    </source>
</reference>
<feature type="non-terminal residue" evidence="2">
    <location>
        <position position="1"/>
    </location>
</feature>
<dbReference type="PANTHER" id="PTHR21063">
    <property type="entry name" value="LFA-3"/>
    <property type="match status" value="1"/>
</dbReference>
<protein>
    <recommendedName>
        <fullName evidence="1">Immunoglobulin V-set domain-containing protein</fullName>
    </recommendedName>
</protein>
<name>A0ABD0RMS3_CIRMR</name>
<dbReference type="PANTHER" id="PTHR21063:SF4">
    <property type="entry name" value="CD48 ANTIGEN-RELATED"/>
    <property type="match status" value="1"/>
</dbReference>
<evidence type="ECO:0000313" key="2">
    <source>
        <dbReference type="EMBL" id="KAL0199143.1"/>
    </source>
</evidence>
<dbReference type="Proteomes" id="UP001529510">
    <property type="component" value="Unassembled WGS sequence"/>
</dbReference>
<dbReference type="InterPro" id="IPR036179">
    <property type="entry name" value="Ig-like_dom_sf"/>
</dbReference>
<sequence length="81" mass="9213">ITLDTGVSELQRDDQILWRFGSEDTIIAKRDGDTNKISNDADDGRFRDRLQMDDQTGSLTITNAKITDSGVYHLQIRSRNK</sequence>
<feature type="non-terminal residue" evidence="2">
    <location>
        <position position="81"/>
    </location>
</feature>
<dbReference type="Gene3D" id="2.60.40.10">
    <property type="entry name" value="Immunoglobulins"/>
    <property type="match status" value="1"/>
</dbReference>
<proteinExistence type="predicted"/>
<evidence type="ECO:0000313" key="3">
    <source>
        <dbReference type="Proteomes" id="UP001529510"/>
    </source>
</evidence>
<comment type="caution">
    <text evidence="2">The sequence shown here is derived from an EMBL/GenBank/DDBJ whole genome shotgun (WGS) entry which is preliminary data.</text>
</comment>
<dbReference type="EMBL" id="JAMKFB020000003">
    <property type="protein sequence ID" value="KAL0199143.1"/>
    <property type="molecule type" value="Genomic_DNA"/>
</dbReference>
<keyword evidence="3" id="KW-1185">Reference proteome</keyword>
<dbReference type="InterPro" id="IPR013106">
    <property type="entry name" value="Ig_V-set"/>
</dbReference>
<dbReference type="SUPFAM" id="SSF48726">
    <property type="entry name" value="Immunoglobulin"/>
    <property type="match status" value="1"/>
</dbReference>
<accession>A0ABD0RMS3</accession>
<dbReference type="AlphaFoldDB" id="A0ABD0RMS3"/>
<gene>
    <name evidence="2" type="ORF">M9458_007683</name>
</gene>
<dbReference type="Pfam" id="PF07686">
    <property type="entry name" value="V-set"/>
    <property type="match status" value="1"/>
</dbReference>
<organism evidence="2 3">
    <name type="scientific">Cirrhinus mrigala</name>
    <name type="common">Mrigala</name>
    <dbReference type="NCBI Taxonomy" id="683832"/>
    <lineage>
        <taxon>Eukaryota</taxon>
        <taxon>Metazoa</taxon>
        <taxon>Chordata</taxon>
        <taxon>Craniata</taxon>
        <taxon>Vertebrata</taxon>
        <taxon>Euteleostomi</taxon>
        <taxon>Actinopterygii</taxon>
        <taxon>Neopterygii</taxon>
        <taxon>Teleostei</taxon>
        <taxon>Ostariophysi</taxon>
        <taxon>Cypriniformes</taxon>
        <taxon>Cyprinidae</taxon>
        <taxon>Labeoninae</taxon>
        <taxon>Labeonini</taxon>
        <taxon>Cirrhinus</taxon>
    </lineage>
</organism>